<feature type="region of interest" description="Disordered" evidence="7">
    <location>
        <begin position="451"/>
        <end position="473"/>
    </location>
</feature>
<dbReference type="Pfam" id="PF04108">
    <property type="entry name" value="ATG17_like"/>
    <property type="match status" value="1"/>
</dbReference>
<gene>
    <name evidence="9" type="ORF">PT974_08056</name>
</gene>
<comment type="subcellular location">
    <subcellularLocation>
        <location evidence="6">Cytoplasm</location>
    </subcellularLocation>
    <subcellularLocation>
        <location evidence="6">Preautophagosomal structure membrane</location>
        <topology evidence="6">Peripheral membrane protein</topology>
    </subcellularLocation>
</comment>
<keyword evidence="5" id="KW-0472">Membrane</keyword>
<evidence type="ECO:0000259" key="8">
    <source>
        <dbReference type="Pfam" id="PF04108"/>
    </source>
</evidence>
<evidence type="ECO:0000313" key="9">
    <source>
        <dbReference type="EMBL" id="KAK5989795.1"/>
    </source>
</evidence>
<dbReference type="InterPro" id="IPR007240">
    <property type="entry name" value="Atg17"/>
</dbReference>
<evidence type="ECO:0000256" key="7">
    <source>
        <dbReference type="SAM" id="MobiDB-lite"/>
    </source>
</evidence>
<comment type="caution">
    <text evidence="9">The sequence shown here is derived from an EMBL/GenBank/DDBJ whole genome shotgun (WGS) entry which is preliminary data.</text>
</comment>
<keyword evidence="3 6" id="KW-0963">Cytoplasm</keyword>
<dbReference type="PANTHER" id="PTHR28005:SF1">
    <property type="entry name" value="AUTOPHAGY-RELATED PROTEIN 17"/>
    <property type="match status" value="1"/>
</dbReference>
<proteinExistence type="inferred from homology"/>
<evidence type="ECO:0000256" key="2">
    <source>
        <dbReference type="ARBA" id="ARBA00013806"/>
    </source>
</evidence>
<evidence type="ECO:0000313" key="10">
    <source>
        <dbReference type="Proteomes" id="UP001338125"/>
    </source>
</evidence>
<feature type="domain" description="Autophagy protein ATG17-like" evidence="8">
    <location>
        <begin position="49"/>
        <end position="428"/>
    </location>
</feature>
<evidence type="ECO:0000256" key="6">
    <source>
        <dbReference type="RuleBase" id="RU368080"/>
    </source>
</evidence>
<name>A0ABR0SDF9_9HYPO</name>
<comment type="similarity">
    <text evidence="1 6">Belongs to the ATG17 family.</text>
</comment>
<keyword evidence="4 6" id="KW-0072">Autophagy</keyword>
<keyword evidence="10" id="KW-1185">Reference proteome</keyword>
<comment type="function">
    <text evidence="6">Autophagy-specific protein that functions in response to autophagy-inducing signals as a scaffold to recruit other ATG proteins to organize preautophagosomal structure (PAS) formation. Modulates the timing and magnitude of the autophagy response, such as the size of the sequestering vesicles. Plays particularly a role in pexophagy and nucleophagy.</text>
</comment>
<accession>A0ABR0SDF9</accession>
<dbReference type="InterPro" id="IPR045326">
    <property type="entry name" value="ATG17-like_dom"/>
</dbReference>
<dbReference type="Proteomes" id="UP001338125">
    <property type="component" value="Unassembled WGS sequence"/>
</dbReference>
<protein>
    <recommendedName>
        <fullName evidence="2 6">Autophagy-related protein 17</fullName>
    </recommendedName>
</protein>
<evidence type="ECO:0000256" key="4">
    <source>
        <dbReference type="ARBA" id="ARBA00023006"/>
    </source>
</evidence>
<dbReference type="EMBL" id="JAVFKD010000014">
    <property type="protein sequence ID" value="KAK5989795.1"/>
    <property type="molecule type" value="Genomic_DNA"/>
</dbReference>
<evidence type="ECO:0000256" key="1">
    <source>
        <dbReference type="ARBA" id="ARBA00006259"/>
    </source>
</evidence>
<evidence type="ECO:0000256" key="5">
    <source>
        <dbReference type="ARBA" id="ARBA00023136"/>
    </source>
</evidence>
<evidence type="ECO:0000256" key="3">
    <source>
        <dbReference type="ARBA" id="ARBA00022490"/>
    </source>
</evidence>
<organism evidence="9 10">
    <name type="scientific">Cladobotryum mycophilum</name>
    <dbReference type="NCBI Taxonomy" id="491253"/>
    <lineage>
        <taxon>Eukaryota</taxon>
        <taxon>Fungi</taxon>
        <taxon>Dikarya</taxon>
        <taxon>Ascomycota</taxon>
        <taxon>Pezizomycotina</taxon>
        <taxon>Sordariomycetes</taxon>
        <taxon>Hypocreomycetidae</taxon>
        <taxon>Hypocreales</taxon>
        <taxon>Hypocreaceae</taxon>
        <taxon>Cladobotryum</taxon>
    </lineage>
</organism>
<reference evidence="9 10" key="1">
    <citation type="submission" date="2024-01" db="EMBL/GenBank/DDBJ databases">
        <title>Complete genome of Cladobotryum mycophilum ATHUM6906.</title>
        <authorList>
            <person name="Christinaki A.C."/>
            <person name="Myridakis A.I."/>
            <person name="Kouvelis V.N."/>
        </authorList>
    </citation>
    <scope>NUCLEOTIDE SEQUENCE [LARGE SCALE GENOMIC DNA]</scope>
    <source>
        <strain evidence="9 10">ATHUM6906</strain>
    </source>
</reference>
<sequence>MATSPDASTRRSLGSSAASLRRSARQTHGDFAALSVDTLVNHLLAAKRSLSSITLVLRADELITAARISHEDTIVLAAQSGFLQGFINDQIRILVQIRRALQSSYEWGKRDFKKLVRSMDEVDNDLGNTMDMLRGTTGSVDAMRESMKRSIQELQAIQQSFDGDLLRLEDDIRSLSRIIAEAPVPPATQAIGLQMIQLYGHSNSMADCLASLTRHFDLCVTAIRTTEGAAALARRKAAEITQSQGGESVSISGVITEQESNVPDLEPQTAEERANMLQVVSDDAQLVEGVIFDMHHHLGEVEFQCGELGELAQQSKKAYLCMLEAYAALGDIEDRLANYIAAEEDFRNRWEMEKDIVFSKLSEMREMKDFCDRYASAYGGLLLEVERRRNVEEKVLSIWRKAQDSVDRILDADRTSRDLFRQDVGEFLPTDLWADMQGFARRWRVVEMPDGPLDGPPDDLVEANGPVNDATNT</sequence>
<dbReference type="PANTHER" id="PTHR28005">
    <property type="entry name" value="AUTOPHAGY-RELATED PROTEIN 17"/>
    <property type="match status" value="1"/>
</dbReference>